<evidence type="ECO:0000256" key="1">
    <source>
        <dbReference type="SAM" id="MobiDB-lite"/>
    </source>
</evidence>
<dbReference type="Proteomes" id="UP000240883">
    <property type="component" value="Unassembled WGS sequence"/>
</dbReference>
<reference evidence="2 3" key="1">
    <citation type="journal article" date="2018" name="Front. Microbiol.">
        <title>Genome-Wide Analysis of Corynespora cassiicola Leaf Fall Disease Putative Effectors.</title>
        <authorList>
            <person name="Lopez D."/>
            <person name="Ribeiro S."/>
            <person name="Label P."/>
            <person name="Fumanal B."/>
            <person name="Venisse J.S."/>
            <person name="Kohler A."/>
            <person name="de Oliveira R.R."/>
            <person name="Labutti K."/>
            <person name="Lipzen A."/>
            <person name="Lail K."/>
            <person name="Bauer D."/>
            <person name="Ohm R.A."/>
            <person name="Barry K.W."/>
            <person name="Spatafora J."/>
            <person name="Grigoriev I.V."/>
            <person name="Martin F.M."/>
            <person name="Pujade-Renaud V."/>
        </authorList>
    </citation>
    <scope>NUCLEOTIDE SEQUENCE [LARGE SCALE GENOMIC DNA]</scope>
    <source>
        <strain evidence="2 3">Philippines</strain>
    </source>
</reference>
<accession>A0A2T2N7X5</accession>
<gene>
    <name evidence="2" type="ORF">BS50DRAFT_639311</name>
</gene>
<proteinExistence type="predicted"/>
<evidence type="ECO:0000313" key="3">
    <source>
        <dbReference type="Proteomes" id="UP000240883"/>
    </source>
</evidence>
<dbReference type="EMBL" id="KZ678144">
    <property type="protein sequence ID" value="PSN61509.1"/>
    <property type="molecule type" value="Genomic_DNA"/>
</dbReference>
<feature type="compositionally biased region" description="Low complexity" evidence="1">
    <location>
        <begin position="1"/>
        <end position="14"/>
    </location>
</feature>
<feature type="compositionally biased region" description="Polar residues" evidence="1">
    <location>
        <begin position="50"/>
        <end position="64"/>
    </location>
</feature>
<keyword evidence="3" id="KW-1185">Reference proteome</keyword>
<dbReference type="AlphaFoldDB" id="A0A2T2N7X5"/>
<protein>
    <submittedName>
        <fullName evidence="2">Uncharacterized protein</fullName>
    </submittedName>
</protein>
<name>A0A2T2N7X5_CORCC</name>
<feature type="compositionally biased region" description="Gly residues" evidence="1">
    <location>
        <begin position="15"/>
        <end position="35"/>
    </location>
</feature>
<evidence type="ECO:0000313" key="2">
    <source>
        <dbReference type="EMBL" id="PSN61509.1"/>
    </source>
</evidence>
<feature type="region of interest" description="Disordered" evidence="1">
    <location>
        <begin position="1"/>
        <end position="64"/>
    </location>
</feature>
<organism evidence="2 3">
    <name type="scientific">Corynespora cassiicola Philippines</name>
    <dbReference type="NCBI Taxonomy" id="1448308"/>
    <lineage>
        <taxon>Eukaryota</taxon>
        <taxon>Fungi</taxon>
        <taxon>Dikarya</taxon>
        <taxon>Ascomycota</taxon>
        <taxon>Pezizomycotina</taxon>
        <taxon>Dothideomycetes</taxon>
        <taxon>Pleosporomycetidae</taxon>
        <taxon>Pleosporales</taxon>
        <taxon>Corynesporascaceae</taxon>
        <taxon>Corynespora</taxon>
    </lineage>
</organism>
<sequence>MSNPQGQSGQASNGAGNGNTTGSSGNGGNSSGGGSSSQSNSTPLARWLNETAQDGPWSSASRTN</sequence>